<evidence type="ECO:0000313" key="2">
    <source>
        <dbReference type="EMBL" id="KAK5282292.1"/>
    </source>
</evidence>
<sequence>LTTNRAPPSPSPPPSRPPRPHHPRRRPLRLHARRQQSPRSLQRHLHRPDTGLPNLRLHKQQQHLFRGMRSRPASHRRAARARLQLRRRQGSGRQSGVALPRGQGRAGAVRERGRVDDDHAAPEHQHQHQYSAYTPYHGDHGDAEHRQRHAGAVERGGHEQRTAVRHVEPAFSQLCGFHFQHSLGRVDVCRFDNADVYGYSDGRAHCVSYYSIGIGHYPQQRRRYVNAHERSGPDNGQDGDECEHECRAAFYIDIARWRRRQSLRQCREFLGCFDPLPLCGPERAGCGWSMLHSVL</sequence>
<protein>
    <submittedName>
        <fullName evidence="2">Uncharacterized protein</fullName>
    </submittedName>
</protein>
<feature type="non-terminal residue" evidence="2">
    <location>
        <position position="295"/>
    </location>
</feature>
<evidence type="ECO:0000256" key="1">
    <source>
        <dbReference type="SAM" id="MobiDB-lite"/>
    </source>
</evidence>
<feature type="compositionally biased region" description="Basic and acidic residues" evidence="1">
    <location>
        <begin position="137"/>
        <end position="150"/>
    </location>
</feature>
<feature type="compositionally biased region" description="Low complexity" evidence="1">
    <location>
        <begin position="91"/>
        <end position="107"/>
    </location>
</feature>
<gene>
    <name evidence="2" type="ORF">LTR16_005874</name>
</gene>
<name>A0ABR0M542_9PEZI</name>
<reference evidence="2 3" key="1">
    <citation type="submission" date="2023-08" db="EMBL/GenBank/DDBJ databases">
        <title>Black Yeasts Isolated from many extreme environments.</title>
        <authorList>
            <person name="Coleine C."/>
            <person name="Stajich J.E."/>
            <person name="Selbmann L."/>
        </authorList>
    </citation>
    <scope>NUCLEOTIDE SEQUENCE [LARGE SCALE GENOMIC DNA]</scope>
    <source>
        <strain evidence="2 3">CCFEE 536</strain>
    </source>
</reference>
<dbReference type="EMBL" id="JAVRRA010001014">
    <property type="protein sequence ID" value="KAK5282292.1"/>
    <property type="molecule type" value="Genomic_DNA"/>
</dbReference>
<proteinExistence type="predicted"/>
<feature type="region of interest" description="Disordered" evidence="1">
    <location>
        <begin position="1"/>
        <end position="150"/>
    </location>
</feature>
<feature type="compositionally biased region" description="Basic residues" evidence="1">
    <location>
        <begin position="18"/>
        <end position="46"/>
    </location>
</feature>
<keyword evidence="3" id="KW-1185">Reference proteome</keyword>
<evidence type="ECO:0000313" key="3">
    <source>
        <dbReference type="Proteomes" id="UP001357485"/>
    </source>
</evidence>
<feature type="non-terminal residue" evidence="2">
    <location>
        <position position="1"/>
    </location>
</feature>
<feature type="compositionally biased region" description="Pro residues" evidence="1">
    <location>
        <begin position="7"/>
        <end position="17"/>
    </location>
</feature>
<accession>A0ABR0M542</accession>
<feature type="compositionally biased region" description="Basic and acidic residues" evidence="1">
    <location>
        <begin position="108"/>
        <end position="126"/>
    </location>
</feature>
<organism evidence="2 3">
    <name type="scientific">Cryomyces antarcticus</name>
    <dbReference type="NCBI Taxonomy" id="329879"/>
    <lineage>
        <taxon>Eukaryota</taxon>
        <taxon>Fungi</taxon>
        <taxon>Dikarya</taxon>
        <taxon>Ascomycota</taxon>
        <taxon>Pezizomycotina</taxon>
        <taxon>Dothideomycetes</taxon>
        <taxon>Dothideomycetes incertae sedis</taxon>
        <taxon>Cryomyces</taxon>
    </lineage>
</organism>
<dbReference type="Proteomes" id="UP001357485">
    <property type="component" value="Unassembled WGS sequence"/>
</dbReference>
<feature type="compositionally biased region" description="Basic residues" evidence="1">
    <location>
        <begin position="56"/>
        <end position="90"/>
    </location>
</feature>
<comment type="caution">
    <text evidence="2">The sequence shown here is derived from an EMBL/GenBank/DDBJ whole genome shotgun (WGS) entry which is preliminary data.</text>
</comment>